<feature type="domain" description="Acyl-CoA thioesterase 2 C-terminal" evidence="2">
    <location>
        <begin position="243"/>
        <end position="308"/>
    </location>
</feature>
<sequence length="321" mass="36543">MDFEEALRVIRVDDSHFVGAHPLRLPIAGARGVFGGNTIGQTLLVAIESTKHHTDGYLWTPTAFHLYFIRAGDARVPMEYKVDLFEGKNGTIYRSIVALQHGKVRATASCTFVRLGLKLEDHGGPAPPPLLLKYPDPSQLYQTHHTSYIRSAYSDEFLDYRLTPEEEALPAADRKITYQQLVKNPVYNFVGMGVISDSLLLTTLPRILHLPWNPTENRAVDEYDAGRDSRILMKHSMNIIHLYHYNAMSLDHHMYFHTDVMGNGFDVVKDWLCFHYQVKRHANSRTLIRGHFFNKDNQAVATVVQEGLTYLFKGFADNAKL</sequence>
<evidence type="ECO:0000256" key="1">
    <source>
        <dbReference type="ARBA" id="ARBA00006538"/>
    </source>
</evidence>
<dbReference type="InterPro" id="IPR003703">
    <property type="entry name" value="Acyl_CoA_thio"/>
</dbReference>
<accession>A0A1E4SB43</accession>
<dbReference type="Gene3D" id="2.40.160.210">
    <property type="entry name" value="Acyl-CoA thioesterase, double hotdog domain"/>
    <property type="match status" value="1"/>
</dbReference>
<dbReference type="CDD" id="cd03444">
    <property type="entry name" value="Thioesterase_II_repeat1"/>
    <property type="match status" value="1"/>
</dbReference>
<dbReference type="GO" id="GO:0016853">
    <property type="term" value="F:isomerase activity"/>
    <property type="evidence" value="ECO:0007669"/>
    <property type="project" value="UniProtKB-KW"/>
</dbReference>
<dbReference type="EMBL" id="KV453918">
    <property type="protein sequence ID" value="ODV76622.1"/>
    <property type="molecule type" value="Genomic_DNA"/>
</dbReference>
<dbReference type="Pfam" id="PF02551">
    <property type="entry name" value="Acyl_CoA_thio"/>
    <property type="match status" value="1"/>
</dbReference>
<protein>
    <submittedName>
        <fullName evidence="3">Thioesterase/thiol ester dehydrase-isomerase</fullName>
    </submittedName>
</protein>
<dbReference type="PANTHER" id="PTHR11066">
    <property type="entry name" value="ACYL-COA THIOESTERASE"/>
    <property type="match status" value="1"/>
</dbReference>
<dbReference type="GO" id="GO:0006637">
    <property type="term" value="P:acyl-CoA metabolic process"/>
    <property type="evidence" value="ECO:0007669"/>
    <property type="project" value="InterPro"/>
</dbReference>
<dbReference type="InterPro" id="IPR029069">
    <property type="entry name" value="HotDog_dom_sf"/>
</dbReference>
<name>A0A1E4SB43_9ASCO</name>
<dbReference type="STRING" id="984487.A0A1E4SB43"/>
<keyword evidence="3" id="KW-0413">Isomerase</keyword>
<dbReference type="AlphaFoldDB" id="A0A1E4SB43"/>
<dbReference type="InterPro" id="IPR025652">
    <property type="entry name" value="TesB_C"/>
</dbReference>
<gene>
    <name evidence="3" type="ORF">CANTADRAFT_92510</name>
</gene>
<dbReference type="GO" id="GO:0009062">
    <property type="term" value="P:fatty acid catabolic process"/>
    <property type="evidence" value="ECO:0007669"/>
    <property type="project" value="TreeGrafter"/>
</dbReference>
<dbReference type="GeneID" id="30986089"/>
<evidence type="ECO:0000313" key="4">
    <source>
        <dbReference type="Proteomes" id="UP000094285"/>
    </source>
</evidence>
<dbReference type="PANTHER" id="PTHR11066:SF34">
    <property type="entry name" value="ACYL-COENZYME A THIOESTERASE 8"/>
    <property type="match status" value="1"/>
</dbReference>
<comment type="similarity">
    <text evidence="1">Belongs to the C/M/P thioester hydrolase family.</text>
</comment>
<reference evidence="4" key="1">
    <citation type="submission" date="2016-05" db="EMBL/GenBank/DDBJ databases">
        <title>Comparative genomics of biotechnologically important yeasts.</title>
        <authorList>
            <consortium name="DOE Joint Genome Institute"/>
            <person name="Riley R."/>
            <person name="Haridas S."/>
            <person name="Wolfe K.H."/>
            <person name="Lopes M.R."/>
            <person name="Hittinger C.T."/>
            <person name="Goker M."/>
            <person name="Salamov A."/>
            <person name="Wisecaver J."/>
            <person name="Long T.M."/>
            <person name="Aerts A.L."/>
            <person name="Barry K."/>
            <person name="Choi C."/>
            <person name="Clum A."/>
            <person name="Coughlan A.Y."/>
            <person name="Deshpande S."/>
            <person name="Douglass A.P."/>
            <person name="Hanson S.J."/>
            <person name="Klenk H.-P."/>
            <person name="Labutti K."/>
            <person name="Lapidus A."/>
            <person name="Lindquist E."/>
            <person name="Lipzen A."/>
            <person name="Meier-Kolthoff J.P."/>
            <person name="Ohm R.A."/>
            <person name="Otillar R.P."/>
            <person name="Pangilinan J."/>
            <person name="Peng Y."/>
            <person name="Rokas A."/>
            <person name="Rosa C.A."/>
            <person name="Scheuner C."/>
            <person name="Sibirny A.A."/>
            <person name="Slot J.C."/>
            <person name="Stielow J.B."/>
            <person name="Sun H."/>
            <person name="Kurtzman C.P."/>
            <person name="Blackwell M."/>
            <person name="Grigoriev I.V."/>
            <person name="Jeffries T.W."/>
        </authorList>
    </citation>
    <scope>NUCLEOTIDE SEQUENCE [LARGE SCALE GENOMIC DNA]</scope>
    <source>
        <strain evidence="4">NRRL Y-17324</strain>
    </source>
</reference>
<proteinExistence type="inferred from homology"/>
<keyword evidence="4" id="KW-1185">Reference proteome</keyword>
<evidence type="ECO:0000313" key="3">
    <source>
        <dbReference type="EMBL" id="ODV76622.1"/>
    </source>
</evidence>
<dbReference type="OrthoDB" id="68328at2759"/>
<dbReference type="RefSeq" id="XP_020061744.1">
    <property type="nucleotide sequence ID" value="XM_020211953.1"/>
</dbReference>
<evidence type="ECO:0000259" key="2">
    <source>
        <dbReference type="Pfam" id="PF02551"/>
    </source>
</evidence>
<dbReference type="SUPFAM" id="SSF54637">
    <property type="entry name" value="Thioesterase/thiol ester dehydrase-isomerase"/>
    <property type="match status" value="2"/>
</dbReference>
<dbReference type="InterPro" id="IPR042171">
    <property type="entry name" value="Acyl-CoA_hotdog"/>
</dbReference>
<dbReference type="Proteomes" id="UP000094285">
    <property type="component" value="Unassembled WGS sequence"/>
</dbReference>
<dbReference type="GO" id="GO:0005782">
    <property type="term" value="C:peroxisomal matrix"/>
    <property type="evidence" value="ECO:0007669"/>
    <property type="project" value="TreeGrafter"/>
</dbReference>
<dbReference type="GO" id="GO:0047617">
    <property type="term" value="F:fatty acyl-CoA hydrolase activity"/>
    <property type="evidence" value="ECO:0007669"/>
    <property type="project" value="InterPro"/>
</dbReference>
<organism evidence="3 4">
    <name type="scientific">Suhomyces tanzawaensis NRRL Y-17324</name>
    <dbReference type="NCBI Taxonomy" id="984487"/>
    <lineage>
        <taxon>Eukaryota</taxon>
        <taxon>Fungi</taxon>
        <taxon>Dikarya</taxon>
        <taxon>Ascomycota</taxon>
        <taxon>Saccharomycotina</taxon>
        <taxon>Pichiomycetes</taxon>
        <taxon>Debaryomycetaceae</taxon>
        <taxon>Suhomyces</taxon>
    </lineage>
</organism>
<dbReference type="CDD" id="cd03445">
    <property type="entry name" value="Thioesterase_II_repeat2"/>
    <property type="match status" value="1"/>
</dbReference>